<feature type="transmembrane region" description="Helical" evidence="4">
    <location>
        <begin position="38"/>
        <end position="58"/>
    </location>
</feature>
<dbReference type="PROSITE" id="PS50043">
    <property type="entry name" value="HTH_LUXR_2"/>
    <property type="match status" value="1"/>
</dbReference>
<feature type="transmembrane region" description="Helical" evidence="4">
    <location>
        <begin position="278"/>
        <end position="302"/>
    </location>
</feature>
<dbReference type="InterPro" id="IPR016032">
    <property type="entry name" value="Sig_transdc_resp-reg_C-effctor"/>
</dbReference>
<dbReference type="SUPFAM" id="SSF46894">
    <property type="entry name" value="C-terminal effector domain of the bipartite response regulators"/>
    <property type="match status" value="2"/>
</dbReference>
<feature type="transmembrane region" description="Helical" evidence="4">
    <location>
        <begin position="314"/>
        <end position="335"/>
    </location>
</feature>
<dbReference type="PRINTS" id="PR00038">
    <property type="entry name" value="HTHLUXR"/>
</dbReference>
<dbReference type="Gene3D" id="1.10.10.10">
    <property type="entry name" value="Winged helix-like DNA-binding domain superfamily/Winged helix DNA-binding domain"/>
    <property type="match status" value="2"/>
</dbReference>
<feature type="transmembrane region" description="Helical" evidence="4">
    <location>
        <begin position="70"/>
        <end position="93"/>
    </location>
</feature>
<dbReference type="SMART" id="SM00421">
    <property type="entry name" value="HTH_LUXR"/>
    <property type="match status" value="2"/>
</dbReference>
<keyword evidence="1" id="KW-0805">Transcription regulation</keyword>
<keyword evidence="4" id="KW-0812">Transmembrane</keyword>
<feature type="transmembrane region" description="Helical" evidence="4">
    <location>
        <begin position="244"/>
        <end position="266"/>
    </location>
</feature>
<keyword evidence="2" id="KW-0238">DNA-binding</keyword>
<keyword evidence="4" id="KW-1133">Transmembrane helix</keyword>
<dbReference type="InterPro" id="IPR036388">
    <property type="entry name" value="WH-like_DNA-bd_sf"/>
</dbReference>
<name>A0A9D2DL05_9ACTN</name>
<feature type="transmembrane region" description="Helical" evidence="4">
    <location>
        <begin position="214"/>
        <end position="232"/>
    </location>
</feature>
<sequence>MDAKTALRGTAWAAGGIALLLAPGVVRTMGEGGHLPLGYYLWTSAIPLAFVAAALAWALRDRLGRWRRALGAAALAALLAYLAVLCASCLGTMRLGAALRWPEWALRYAAWALWGVALAVWVPPADDAGSPSPLGCRPGAETLTEREREVVEALVTGSTQAQVAEALAISPSTVATYRARACEKLGVASLDEIAPREVGAAVVPPAMGVTSSGALPLMAMALCAGLTLRLLTRVVVSSEQALSQALGILAVLAALVVPWLVLLGYARLRDMRVRPRRLTAGLSVVLLALAAAGMLVGGGWYGLEVRLGSETLSVNAFAPVAHAVALALLAPHLLWPKTREALRLDEERCVLYLRGRGAGELQAHVLLKIALGLSTPEVCEALHVAAGTVNAYRAQGYELLGIHSSRQLADLLARDVGFVPSAGKNGPPADDSDTSV</sequence>
<evidence type="ECO:0000313" key="6">
    <source>
        <dbReference type="EMBL" id="HIZ18905.1"/>
    </source>
</evidence>
<dbReference type="Pfam" id="PF00196">
    <property type="entry name" value="GerE"/>
    <property type="match status" value="2"/>
</dbReference>
<feature type="domain" description="HTH luxR-type" evidence="5">
    <location>
        <begin position="139"/>
        <end position="208"/>
    </location>
</feature>
<proteinExistence type="predicted"/>
<dbReference type="Proteomes" id="UP000824029">
    <property type="component" value="Unassembled WGS sequence"/>
</dbReference>
<evidence type="ECO:0000256" key="2">
    <source>
        <dbReference type="ARBA" id="ARBA00023125"/>
    </source>
</evidence>
<dbReference type="AlphaFoldDB" id="A0A9D2DL05"/>
<feature type="transmembrane region" description="Helical" evidence="4">
    <location>
        <begin position="105"/>
        <end position="122"/>
    </location>
</feature>
<evidence type="ECO:0000256" key="3">
    <source>
        <dbReference type="ARBA" id="ARBA00023163"/>
    </source>
</evidence>
<dbReference type="PANTHER" id="PTHR44688:SF16">
    <property type="entry name" value="DNA-BINDING TRANSCRIPTIONAL ACTIVATOR DEVR_DOSR"/>
    <property type="match status" value="1"/>
</dbReference>
<evidence type="ECO:0000313" key="7">
    <source>
        <dbReference type="Proteomes" id="UP000824029"/>
    </source>
</evidence>
<dbReference type="EMBL" id="DXBZ01000146">
    <property type="protein sequence ID" value="HIZ18905.1"/>
    <property type="molecule type" value="Genomic_DNA"/>
</dbReference>
<gene>
    <name evidence="6" type="ORF">IAA22_07340</name>
</gene>
<evidence type="ECO:0000259" key="5">
    <source>
        <dbReference type="PROSITE" id="PS50043"/>
    </source>
</evidence>
<comment type="caution">
    <text evidence="6">The sequence shown here is derived from an EMBL/GenBank/DDBJ whole genome shotgun (WGS) entry which is preliminary data.</text>
</comment>
<reference evidence="6" key="1">
    <citation type="journal article" date="2021" name="PeerJ">
        <title>Extensive microbial diversity within the chicken gut microbiome revealed by metagenomics and culture.</title>
        <authorList>
            <person name="Gilroy R."/>
            <person name="Ravi A."/>
            <person name="Getino M."/>
            <person name="Pursley I."/>
            <person name="Horton D.L."/>
            <person name="Alikhan N.F."/>
            <person name="Baker D."/>
            <person name="Gharbi K."/>
            <person name="Hall N."/>
            <person name="Watson M."/>
            <person name="Adriaenssens E.M."/>
            <person name="Foster-Nyarko E."/>
            <person name="Jarju S."/>
            <person name="Secka A."/>
            <person name="Antonio M."/>
            <person name="Oren A."/>
            <person name="Chaudhuri R.R."/>
            <person name="La Ragione R."/>
            <person name="Hildebrand F."/>
            <person name="Pallen M.J."/>
        </authorList>
    </citation>
    <scope>NUCLEOTIDE SEQUENCE</scope>
    <source>
        <strain evidence="6">ChiHecolR3B27-1887</strain>
    </source>
</reference>
<dbReference type="PANTHER" id="PTHR44688">
    <property type="entry name" value="DNA-BINDING TRANSCRIPTIONAL ACTIVATOR DEVR_DOSR"/>
    <property type="match status" value="1"/>
</dbReference>
<organism evidence="6 7">
    <name type="scientific">Candidatus Olsenella stercoravium</name>
    <dbReference type="NCBI Taxonomy" id="2838713"/>
    <lineage>
        <taxon>Bacteria</taxon>
        <taxon>Bacillati</taxon>
        <taxon>Actinomycetota</taxon>
        <taxon>Coriobacteriia</taxon>
        <taxon>Coriobacteriales</taxon>
        <taxon>Atopobiaceae</taxon>
        <taxon>Olsenella</taxon>
    </lineage>
</organism>
<keyword evidence="4" id="KW-0472">Membrane</keyword>
<dbReference type="GO" id="GO:0006355">
    <property type="term" value="P:regulation of DNA-templated transcription"/>
    <property type="evidence" value="ECO:0007669"/>
    <property type="project" value="InterPro"/>
</dbReference>
<dbReference type="InterPro" id="IPR000792">
    <property type="entry name" value="Tscrpt_reg_LuxR_C"/>
</dbReference>
<reference evidence="6" key="2">
    <citation type="submission" date="2021-04" db="EMBL/GenBank/DDBJ databases">
        <authorList>
            <person name="Gilroy R."/>
        </authorList>
    </citation>
    <scope>NUCLEOTIDE SEQUENCE</scope>
    <source>
        <strain evidence="6">ChiHecolR3B27-1887</strain>
    </source>
</reference>
<accession>A0A9D2DL05</accession>
<keyword evidence="3" id="KW-0804">Transcription</keyword>
<protein>
    <submittedName>
        <fullName evidence="6">LuxR C-terminal-related transcriptional regulator</fullName>
    </submittedName>
</protein>
<dbReference type="CDD" id="cd06170">
    <property type="entry name" value="LuxR_C_like"/>
    <property type="match status" value="1"/>
</dbReference>
<evidence type="ECO:0000256" key="4">
    <source>
        <dbReference type="SAM" id="Phobius"/>
    </source>
</evidence>
<evidence type="ECO:0000256" key="1">
    <source>
        <dbReference type="ARBA" id="ARBA00023015"/>
    </source>
</evidence>
<dbReference type="GO" id="GO:0003677">
    <property type="term" value="F:DNA binding"/>
    <property type="evidence" value="ECO:0007669"/>
    <property type="project" value="UniProtKB-KW"/>
</dbReference>